<comment type="caution">
    <text evidence="2">The sequence shown here is derived from an EMBL/GenBank/DDBJ whole genome shotgun (WGS) entry which is preliminary data.</text>
</comment>
<dbReference type="HOGENOM" id="CLU_3345607_0_0_5"/>
<proteinExistence type="predicted"/>
<evidence type="ECO:0000313" key="2">
    <source>
        <dbReference type="EMBL" id="EAQ12437.1"/>
    </source>
</evidence>
<gene>
    <name evidence="2" type="ORF">RB2654_14165</name>
</gene>
<evidence type="ECO:0000313" key="3">
    <source>
        <dbReference type="Proteomes" id="UP000002931"/>
    </source>
</evidence>
<sequence>MTEAGPQRLRPPETAPRPVFLAIAGRPEPKASEASIP</sequence>
<dbReference type="STRING" id="314271.RB2654_14165"/>
<name>A3VGN2_9RHOB</name>
<dbReference type="Proteomes" id="UP000002931">
    <property type="component" value="Unassembled WGS sequence"/>
</dbReference>
<accession>A3VGN2</accession>
<evidence type="ECO:0000256" key="1">
    <source>
        <dbReference type="SAM" id="MobiDB-lite"/>
    </source>
</evidence>
<feature type="region of interest" description="Disordered" evidence="1">
    <location>
        <begin position="1"/>
        <end position="37"/>
    </location>
</feature>
<reference evidence="2 3" key="1">
    <citation type="journal article" date="2010" name="J. Bacteriol.">
        <title>Genome sequences of Pelagibaca bermudensis HTCC2601T and Maritimibacter alkaliphilus HTCC2654T, the type strains of two marine Roseobacter genera.</title>
        <authorList>
            <person name="Thrash J.C."/>
            <person name="Cho J.C."/>
            <person name="Ferriera S."/>
            <person name="Johnson J."/>
            <person name="Vergin K.L."/>
            <person name="Giovannoni S.J."/>
        </authorList>
    </citation>
    <scope>NUCLEOTIDE SEQUENCE [LARGE SCALE GENOMIC DNA]</scope>
    <source>
        <strain evidence="2 3">HTCC2654</strain>
    </source>
</reference>
<organism evidence="2 3">
    <name type="scientific">Maritimibacter alkaliphilus HTCC2654</name>
    <dbReference type="NCBI Taxonomy" id="314271"/>
    <lineage>
        <taxon>Bacteria</taxon>
        <taxon>Pseudomonadati</taxon>
        <taxon>Pseudomonadota</taxon>
        <taxon>Alphaproteobacteria</taxon>
        <taxon>Rhodobacterales</taxon>
        <taxon>Roseobacteraceae</taxon>
        <taxon>Maritimibacter</taxon>
    </lineage>
</organism>
<dbReference type="AlphaFoldDB" id="A3VGN2"/>
<dbReference type="EMBL" id="AAMT01000008">
    <property type="protein sequence ID" value="EAQ12437.1"/>
    <property type="molecule type" value="Genomic_DNA"/>
</dbReference>
<protein>
    <submittedName>
        <fullName evidence="2">Uncharacterized protein</fullName>
    </submittedName>
</protein>
<keyword evidence="3" id="KW-1185">Reference proteome</keyword>